<comment type="subcellular location">
    <subcellularLocation>
        <location evidence="1">Endomembrane system</location>
        <topology evidence="1">Multi-pass membrane protein</topology>
    </subcellularLocation>
</comment>
<protein>
    <submittedName>
        <fullName evidence="10">Sterol desaturase family protein</fullName>
        <ecNumber evidence="10">1.-.-.-</ecNumber>
    </submittedName>
</protein>
<dbReference type="GO" id="GO:0016491">
    <property type="term" value="F:oxidoreductase activity"/>
    <property type="evidence" value="ECO:0007669"/>
    <property type="project" value="UniProtKB-KW"/>
</dbReference>
<dbReference type="InterPro" id="IPR051689">
    <property type="entry name" value="Sterol_desaturase/TMEM195"/>
</dbReference>
<evidence type="ECO:0000256" key="7">
    <source>
        <dbReference type="SAM" id="MobiDB-lite"/>
    </source>
</evidence>
<evidence type="ECO:0000256" key="6">
    <source>
        <dbReference type="ARBA" id="ARBA00023136"/>
    </source>
</evidence>
<dbReference type="Proteomes" id="UP001284601">
    <property type="component" value="Unassembled WGS sequence"/>
</dbReference>
<evidence type="ECO:0000256" key="3">
    <source>
        <dbReference type="ARBA" id="ARBA00022989"/>
    </source>
</evidence>
<keyword evidence="2 8" id="KW-0812">Transmembrane</keyword>
<feature type="region of interest" description="Disordered" evidence="7">
    <location>
        <begin position="300"/>
        <end position="319"/>
    </location>
</feature>
<reference evidence="11" key="1">
    <citation type="submission" date="2023-07" db="EMBL/GenBank/DDBJ databases">
        <title>Conexibacter stalactiti sp. nov., isolated from stalactites in a lava cave and emended description of the genus Conexibacter.</title>
        <authorList>
            <person name="Lee S.D."/>
        </authorList>
    </citation>
    <scope>NUCLEOTIDE SEQUENCE [LARGE SCALE GENOMIC DNA]</scope>
    <source>
        <strain evidence="11">KCTC 39840</strain>
    </source>
</reference>
<evidence type="ECO:0000256" key="8">
    <source>
        <dbReference type="SAM" id="Phobius"/>
    </source>
</evidence>
<keyword evidence="4 10" id="KW-0560">Oxidoreductase</keyword>
<dbReference type="RefSeq" id="WP_318598125.1">
    <property type="nucleotide sequence ID" value="NZ_JAWSTH010000040.1"/>
</dbReference>
<organism evidence="10 11">
    <name type="scientific">Conexibacter stalactiti</name>
    <dbReference type="NCBI Taxonomy" id="1940611"/>
    <lineage>
        <taxon>Bacteria</taxon>
        <taxon>Bacillati</taxon>
        <taxon>Actinomycetota</taxon>
        <taxon>Thermoleophilia</taxon>
        <taxon>Solirubrobacterales</taxon>
        <taxon>Conexibacteraceae</taxon>
        <taxon>Conexibacter</taxon>
    </lineage>
</organism>
<evidence type="ECO:0000256" key="5">
    <source>
        <dbReference type="ARBA" id="ARBA00023098"/>
    </source>
</evidence>
<evidence type="ECO:0000259" key="9">
    <source>
        <dbReference type="Pfam" id="PF04116"/>
    </source>
</evidence>
<keyword evidence="3 8" id="KW-1133">Transmembrane helix</keyword>
<gene>
    <name evidence="10" type="ORF">R7226_15675</name>
</gene>
<comment type="caution">
    <text evidence="10">The sequence shown here is derived from an EMBL/GenBank/DDBJ whole genome shotgun (WGS) entry which is preliminary data.</text>
</comment>
<evidence type="ECO:0000313" key="11">
    <source>
        <dbReference type="Proteomes" id="UP001284601"/>
    </source>
</evidence>
<accession>A0ABU4HR34</accession>
<evidence type="ECO:0000313" key="10">
    <source>
        <dbReference type="EMBL" id="MDW5595787.1"/>
    </source>
</evidence>
<dbReference type="EC" id="1.-.-.-" evidence="10"/>
<dbReference type="PANTHER" id="PTHR21624:SF1">
    <property type="entry name" value="ALKYLGLYCEROL MONOOXYGENASE"/>
    <property type="match status" value="1"/>
</dbReference>
<feature type="transmembrane region" description="Helical" evidence="8">
    <location>
        <begin position="72"/>
        <end position="93"/>
    </location>
</feature>
<dbReference type="InterPro" id="IPR006694">
    <property type="entry name" value="Fatty_acid_hydroxylase"/>
</dbReference>
<feature type="domain" description="Fatty acid hydroxylase" evidence="9">
    <location>
        <begin position="108"/>
        <end position="241"/>
    </location>
</feature>
<evidence type="ECO:0000256" key="4">
    <source>
        <dbReference type="ARBA" id="ARBA00023002"/>
    </source>
</evidence>
<keyword evidence="6 8" id="KW-0472">Membrane</keyword>
<name>A0ABU4HR34_9ACTN</name>
<dbReference type="Pfam" id="PF04116">
    <property type="entry name" value="FA_hydroxylase"/>
    <property type="match status" value="1"/>
</dbReference>
<evidence type="ECO:0000256" key="1">
    <source>
        <dbReference type="ARBA" id="ARBA00004127"/>
    </source>
</evidence>
<dbReference type="EMBL" id="JAWSTH010000040">
    <property type="protein sequence ID" value="MDW5595787.1"/>
    <property type="molecule type" value="Genomic_DNA"/>
</dbReference>
<reference evidence="10 11" key="2">
    <citation type="submission" date="2023-10" db="EMBL/GenBank/DDBJ databases">
        <authorList>
            <person name="Han X.F."/>
        </authorList>
    </citation>
    <scope>NUCLEOTIDE SEQUENCE [LARGE SCALE GENOMIC DNA]</scope>
    <source>
        <strain evidence="10 11">KCTC 39840</strain>
    </source>
</reference>
<dbReference type="PANTHER" id="PTHR21624">
    <property type="entry name" value="STEROL DESATURASE-RELATED PROTEIN"/>
    <property type="match status" value="1"/>
</dbReference>
<feature type="transmembrane region" description="Helical" evidence="8">
    <location>
        <begin position="6"/>
        <end position="24"/>
    </location>
</feature>
<keyword evidence="11" id="KW-1185">Reference proteome</keyword>
<proteinExistence type="predicted"/>
<feature type="compositionally biased region" description="Basic and acidic residues" evidence="7">
    <location>
        <begin position="309"/>
        <end position="319"/>
    </location>
</feature>
<keyword evidence="5" id="KW-0443">Lipid metabolism</keyword>
<evidence type="ECO:0000256" key="2">
    <source>
        <dbReference type="ARBA" id="ARBA00022692"/>
    </source>
</evidence>
<sequence>MLEVFLVAIPFFLLSIVVEVAVLAHHAREEAREAATRGEEAATVRGGATATASSAMLGYELRDTRTSLAMGVGHLVILGIWKIAIVAVFAVLWTITPLRIPADAWWGWVLLFFADDLTFYVWHRSHHRIRLFWATHVVHHSSQHYNLSTALRQDWTPFGVGLFWLWMPLAGFEVWTIFLAQSWSLLYQFGLHTETVGRLPRPIEFIFNTPSHHRVHHGSQHQYLDRNYGGILIIWDRLFGTFEPEGERVRYGLTRNIDTFNPVRVAFHEYVDIWHDVRRARTWRDRFGYALRGPGWRPAGPDAGAAREAGMEAERASAA</sequence>
<feature type="transmembrane region" description="Helical" evidence="8">
    <location>
        <begin position="105"/>
        <end position="122"/>
    </location>
</feature>